<sequence>MLYRSIYIGNPAYLKLKDFQMKIICPETKAEKGSVPIEDLGLLMLDHWQITISHQLIQHLMGNNVVVISCDASHLPHGIMLPMYGHTEHSERVKYQLEASEPLKKQLWKQTVEAKIQNQAELLKRLGNYYEPMLAYRSSVKSGDATNMEGIAAQHYWKHLISYNFLRHRFGSSPNQFFNFAYSVLRSIVARAIVETGLLPVLGIFHRNKYNPYCLADDLMEPYRPFADALVMDWLTKNPEGEELTKEFKAHILNIATKDVSIEGLRRPLIVAVKSTATSVYKCFTAEKRLISYPEFCANDCR</sequence>
<gene>
    <name evidence="10" type="primary">cas1</name>
    <name evidence="11" type="ORF">SAMN05443429_10929</name>
</gene>
<comment type="similarity">
    <text evidence="10">Belongs to the CRISPR-associated endonuclease Cas1 family.</text>
</comment>
<keyword evidence="7 10" id="KW-0238">DNA-binding</keyword>
<evidence type="ECO:0000256" key="6">
    <source>
        <dbReference type="ARBA" id="ARBA00023118"/>
    </source>
</evidence>
<dbReference type="EC" id="3.1.-.-" evidence="10"/>
<organism evidence="11 12">
    <name type="scientific">Cruoricaptor ignavus</name>
    <dbReference type="NCBI Taxonomy" id="1118202"/>
    <lineage>
        <taxon>Bacteria</taxon>
        <taxon>Pseudomonadati</taxon>
        <taxon>Bacteroidota</taxon>
        <taxon>Flavobacteriia</taxon>
        <taxon>Flavobacteriales</taxon>
        <taxon>Weeksellaceae</taxon>
        <taxon>Cruoricaptor</taxon>
    </lineage>
</organism>
<dbReference type="EMBL" id="FQYI01000009">
    <property type="protein sequence ID" value="SHJ09888.1"/>
    <property type="molecule type" value="Genomic_DNA"/>
</dbReference>
<feature type="binding site" evidence="10">
    <location>
        <position position="206"/>
    </location>
    <ligand>
        <name>Mn(2+)</name>
        <dbReference type="ChEBI" id="CHEBI:29035"/>
    </ligand>
</feature>
<keyword evidence="4 10" id="KW-0378">Hydrolase</keyword>
<name>A0A1M6GJ04_9FLAO</name>
<feature type="binding site" evidence="10">
    <location>
        <position position="149"/>
    </location>
    <ligand>
        <name>Mn(2+)</name>
        <dbReference type="ChEBI" id="CHEBI:29035"/>
    </ligand>
</feature>
<evidence type="ECO:0000256" key="9">
    <source>
        <dbReference type="ARBA" id="ARBA00038592"/>
    </source>
</evidence>
<comment type="cofactor">
    <cofactor evidence="10">
        <name>Mg(2+)</name>
        <dbReference type="ChEBI" id="CHEBI:18420"/>
    </cofactor>
    <cofactor evidence="10">
        <name>Mn(2+)</name>
        <dbReference type="ChEBI" id="CHEBI:29035"/>
    </cofactor>
</comment>
<comment type="subunit">
    <text evidence="9 10">Homodimer, forms a heterotetramer with a Cas2 homodimer.</text>
</comment>
<proteinExistence type="inferred from homology"/>
<dbReference type="NCBIfam" id="TIGR00287">
    <property type="entry name" value="cas1"/>
    <property type="match status" value="1"/>
</dbReference>
<comment type="function">
    <text evidence="10">CRISPR (clustered regularly interspaced short palindromic repeat), is an adaptive immune system that provides protection against mobile genetic elements (viruses, transposable elements and conjugative plasmids). CRISPR clusters contain spacers, sequences complementary to antecedent mobile elements, and target invading nucleic acids. CRISPR clusters are transcribed and processed into CRISPR RNA (crRNA). Acts as a dsDNA endonuclease. Involved in the integration of spacer DNA into the CRISPR cassette.</text>
</comment>
<reference evidence="11 12" key="1">
    <citation type="submission" date="2016-11" db="EMBL/GenBank/DDBJ databases">
        <authorList>
            <person name="Jaros S."/>
            <person name="Januszkiewicz K."/>
            <person name="Wedrychowicz H."/>
        </authorList>
    </citation>
    <scope>NUCLEOTIDE SEQUENCE [LARGE SCALE GENOMIC DNA]</scope>
    <source>
        <strain evidence="11 12">DSM 25479</strain>
    </source>
</reference>
<dbReference type="GO" id="GO:0003677">
    <property type="term" value="F:DNA binding"/>
    <property type="evidence" value="ECO:0007669"/>
    <property type="project" value="UniProtKB-KW"/>
</dbReference>
<evidence type="ECO:0000313" key="11">
    <source>
        <dbReference type="EMBL" id="SHJ09888.1"/>
    </source>
</evidence>
<evidence type="ECO:0000256" key="10">
    <source>
        <dbReference type="HAMAP-Rule" id="MF_01470"/>
    </source>
</evidence>
<evidence type="ECO:0000256" key="8">
    <source>
        <dbReference type="ARBA" id="ARBA00023211"/>
    </source>
</evidence>
<dbReference type="PANTHER" id="PTHR34353:SF2">
    <property type="entry name" value="CRISPR-ASSOCIATED ENDONUCLEASE CAS1 1"/>
    <property type="match status" value="1"/>
</dbReference>
<protein>
    <recommendedName>
        <fullName evidence="10">CRISPR-associated endonuclease Cas1</fullName>
        <ecNumber evidence="10">3.1.-.-</ecNumber>
    </recommendedName>
</protein>
<keyword evidence="12" id="KW-1185">Reference proteome</keyword>
<keyword evidence="2 10" id="KW-0479">Metal-binding</keyword>
<dbReference type="InterPro" id="IPR002729">
    <property type="entry name" value="CRISPR-assoc_Cas1"/>
</dbReference>
<keyword evidence="1 10" id="KW-0540">Nuclease</keyword>
<evidence type="ECO:0000256" key="5">
    <source>
        <dbReference type="ARBA" id="ARBA00022842"/>
    </source>
</evidence>
<keyword evidence="8 10" id="KW-0464">Manganese</keyword>
<dbReference type="RefSeq" id="WP_073180480.1">
    <property type="nucleotide sequence ID" value="NZ_FQYI01000009.1"/>
</dbReference>
<dbReference type="Proteomes" id="UP000184335">
    <property type="component" value="Unassembled WGS sequence"/>
</dbReference>
<dbReference type="AlphaFoldDB" id="A0A1M6GJ04"/>
<evidence type="ECO:0000313" key="12">
    <source>
        <dbReference type="Proteomes" id="UP000184335"/>
    </source>
</evidence>
<dbReference type="InterPro" id="IPR042206">
    <property type="entry name" value="CRISPR-assoc_Cas1_C"/>
</dbReference>
<dbReference type="GO" id="GO:0016787">
    <property type="term" value="F:hydrolase activity"/>
    <property type="evidence" value="ECO:0007669"/>
    <property type="project" value="UniProtKB-KW"/>
</dbReference>
<keyword evidence="5 10" id="KW-0460">Magnesium</keyword>
<dbReference type="Pfam" id="PF01867">
    <property type="entry name" value="Cas_Cas1"/>
    <property type="match status" value="1"/>
</dbReference>
<dbReference type="NCBIfam" id="TIGR03639">
    <property type="entry name" value="cas1_NMENI"/>
    <property type="match status" value="1"/>
</dbReference>
<evidence type="ECO:0000256" key="3">
    <source>
        <dbReference type="ARBA" id="ARBA00022759"/>
    </source>
</evidence>
<dbReference type="InterPro" id="IPR050646">
    <property type="entry name" value="Cas1"/>
</dbReference>
<dbReference type="OrthoDB" id="9803119at2"/>
<dbReference type="PANTHER" id="PTHR34353">
    <property type="entry name" value="CRISPR-ASSOCIATED ENDONUCLEASE CAS1 1"/>
    <property type="match status" value="1"/>
</dbReference>
<dbReference type="GO" id="GO:0043571">
    <property type="term" value="P:maintenance of CRISPR repeat elements"/>
    <property type="evidence" value="ECO:0007669"/>
    <property type="project" value="UniProtKB-UniRule"/>
</dbReference>
<dbReference type="Gene3D" id="1.20.120.920">
    <property type="entry name" value="CRISPR-associated endonuclease Cas1, C-terminal domain"/>
    <property type="match status" value="1"/>
</dbReference>
<evidence type="ECO:0000256" key="1">
    <source>
        <dbReference type="ARBA" id="ARBA00022722"/>
    </source>
</evidence>
<evidence type="ECO:0000256" key="4">
    <source>
        <dbReference type="ARBA" id="ARBA00022801"/>
    </source>
</evidence>
<evidence type="ECO:0000256" key="2">
    <source>
        <dbReference type="ARBA" id="ARBA00022723"/>
    </source>
</evidence>
<keyword evidence="3 10" id="KW-0255">Endonuclease</keyword>
<accession>A0A1M6GJ04</accession>
<feature type="binding site" evidence="10">
    <location>
        <position position="221"/>
    </location>
    <ligand>
        <name>Mn(2+)</name>
        <dbReference type="ChEBI" id="CHEBI:29035"/>
    </ligand>
</feature>
<dbReference type="GO" id="GO:0004520">
    <property type="term" value="F:DNA endonuclease activity"/>
    <property type="evidence" value="ECO:0007669"/>
    <property type="project" value="InterPro"/>
</dbReference>
<dbReference type="GO" id="GO:0051607">
    <property type="term" value="P:defense response to virus"/>
    <property type="evidence" value="ECO:0007669"/>
    <property type="project" value="UniProtKB-UniRule"/>
</dbReference>
<keyword evidence="6 10" id="KW-0051">Antiviral defense</keyword>
<dbReference type="STRING" id="1118202.SAMN05443429_10929"/>
<evidence type="ECO:0000256" key="7">
    <source>
        <dbReference type="ARBA" id="ARBA00023125"/>
    </source>
</evidence>
<dbReference type="InterPro" id="IPR019855">
    <property type="entry name" value="CRISPR-assoc_Cas1_NMENI"/>
</dbReference>
<dbReference type="HAMAP" id="MF_01470">
    <property type="entry name" value="Cas1"/>
    <property type="match status" value="1"/>
</dbReference>
<dbReference type="GO" id="GO:0046872">
    <property type="term" value="F:metal ion binding"/>
    <property type="evidence" value="ECO:0007669"/>
    <property type="project" value="UniProtKB-UniRule"/>
</dbReference>